<evidence type="ECO:0000313" key="1">
    <source>
        <dbReference type="EMBL" id="NEL53156.1"/>
    </source>
</evidence>
<name>A0A7K3W9Y8_9ACTN</name>
<dbReference type="Gene3D" id="1.20.1270.360">
    <property type="match status" value="1"/>
</dbReference>
<proteinExistence type="predicted"/>
<comment type="caution">
    <text evidence="1">The sequence shown here is derived from an EMBL/GenBank/DDBJ whole genome shotgun (WGS) entry which is preliminary data.</text>
</comment>
<dbReference type="InterPro" id="IPR005560">
    <property type="entry name" value="Csp_YhjQ"/>
</dbReference>
<dbReference type="AlphaFoldDB" id="A0A7K3W9Y8"/>
<reference evidence="1 2" key="1">
    <citation type="submission" date="2020-02" db="EMBL/GenBank/DDBJ databases">
        <title>The whole genome sequence of CPCC 205119.</title>
        <authorList>
            <person name="Jiang Z."/>
        </authorList>
    </citation>
    <scope>NUCLEOTIDE SEQUENCE [LARGE SCALE GENOMIC DNA]</scope>
    <source>
        <strain evidence="1 2">CPCC 205119</strain>
    </source>
</reference>
<evidence type="ECO:0000313" key="2">
    <source>
        <dbReference type="Proteomes" id="UP000470470"/>
    </source>
</evidence>
<dbReference type="Proteomes" id="UP000470470">
    <property type="component" value="Unassembled WGS sequence"/>
</dbReference>
<dbReference type="EMBL" id="JAAGWK010000008">
    <property type="protein sequence ID" value="NEL53156.1"/>
    <property type="molecule type" value="Genomic_DNA"/>
</dbReference>
<gene>
    <name evidence="1" type="ORF">G1H19_03900</name>
</gene>
<protein>
    <submittedName>
        <fullName evidence="1">Uncharacterized protein</fullName>
    </submittedName>
</protein>
<organism evidence="1 2">
    <name type="scientific">Goekera deserti</name>
    <dbReference type="NCBI Taxonomy" id="2497753"/>
    <lineage>
        <taxon>Bacteria</taxon>
        <taxon>Bacillati</taxon>
        <taxon>Actinomycetota</taxon>
        <taxon>Actinomycetes</taxon>
        <taxon>Geodermatophilales</taxon>
        <taxon>Geodermatophilaceae</taxon>
        <taxon>Goekera</taxon>
    </lineage>
</organism>
<dbReference type="Pfam" id="PF03860">
    <property type="entry name" value="Csp"/>
    <property type="match status" value="1"/>
</dbReference>
<dbReference type="RefSeq" id="WP_152730305.1">
    <property type="nucleotide sequence ID" value="NZ_JAABOZ010000007.1"/>
</dbReference>
<accession>A0A7K3W9Y8</accession>
<sequence>MKTTTAMLRAEARVVPLTASPDRLAEVLDALAGYETLALTSIAAMMGDDQPAELRTAICTAQDAADLSACTRRLLSRNTPASGLVVRSALETTIVALDRSARVCGRLAERPHCRMQAEAAAETAGRCRRLRTQLR</sequence>
<keyword evidence="2" id="KW-1185">Reference proteome</keyword>